<gene>
    <name evidence="2" type="ORF">V5799_027044</name>
</gene>
<evidence type="ECO:0000313" key="2">
    <source>
        <dbReference type="EMBL" id="KAK8761690.1"/>
    </source>
</evidence>
<feature type="chain" id="PRO_5042928531" description="Lipocal-1 1" evidence="1">
    <location>
        <begin position="21"/>
        <end position="187"/>
    </location>
</feature>
<evidence type="ECO:0008006" key="4">
    <source>
        <dbReference type="Google" id="ProtNLM"/>
    </source>
</evidence>
<sequence>MTFAVVLSICASLLIASVTASQDLPEDNPALQVYQNIGECFPLKETLYQLYQNFESDPFFGGAGMCFRVTDTGPYVDGSTTATVQYSPDVSLDVLLTLVSTPGYEVKDVVNVQSVNDPSVTFNFTTAYTDCDSCMIFRHSYTESGKGCSYWVPESKLGVNNTCCEFIYDLLCGASPKYQVYEDCDLA</sequence>
<evidence type="ECO:0000256" key="1">
    <source>
        <dbReference type="SAM" id="SignalP"/>
    </source>
</evidence>
<dbReference type="GO" id="GO:0043176">
    <property type="term" value="F:amine binding"/>
    <property type="evidence" value="ECO:0007669"/>
    <property type="project" value="InterPro"/>
</dbReference>
<evidence type="ECO:0000313" key="3">
    <source>
        <dbReference type="Proteomes" id="UP001321473"/>
    </source>
</evidence>
<dbReference type="Pfam" id="PF02098">
    <property type="entry name" value="His_binding"/>
    <property type="match status" value="1"/>
</dbReference>
<proteinExistence type="predicted"/>
<organism evidence="2 3">
    <name type="scientific">Amblyomma americanum</name>
    <name type="common">Lone star tick</name>
    <dbReference type="NCBI Taxonomy" id="6943"/>
    <lineage>
        <taxon>Eukaryota</taxon>
        <taxon>Metazoa</taxon>
        <taxon>Ecdysozoa</taxon>
        <taxon>Arthropoda</taxon>
        <taxon>Chelicerata</taxon>
        <taxon>Arachnida</taxon>
        <taxon>Acari</taxon>
        <taxon>Parasitiformes</taxon>
        <taxon>Ixodida</taxon>
        <taxon>Ixodoidea</taxon>
        <taxon>Ixodidae</taxon>
        <taxon>Amblyomminae</taxon>
        <taxon>Amblyomma</taxon>
    </lineage>
</organism>
<dbReference type="Proteomes" id="UP001321473">
    <property type="component" value="Unassembled WGS sequence"/>
</dbReference>
<name>A0AAQ4DGV0_AMBAM</name>
<dbReference type="AlphaFoldDB" id="A0AAQ4DGV0"/>
<dbReference type="EMBL" id="JARKHS020030851">
    <property type="protein sequence ID" value="KAK8761690.1"/>
    <property type="molecule type" value="Genomic_DNA"/>
</dbReference>
<dbReference type="SUPFAM" id="SSF50814">
    <property type="entry name" value="Lipocalins"/>
    <property type="match status" value="1"/>
</dbReference>
<accession>A0AAQ4DGV0</accession>
<keyword evidence="3" id="KW-1185">Reference proteome</keyword>
<dbReference type="Gene3D" id="2.40.128.20">
    <property type="match status" value="1"/>
</dbReference>
<comment type="caution">
    <text evidence="2">The sequence shown here is derived from an EMBL/GenBank/DDBJ whole genome shotgun (WGS) entry which is preliminary data.</text>
</comment>
<dbReference type="InterPro" id="IPR002970">
    <property type="entry name" value="Tick_his-bd"/>
</dbReference>
<feature type="signal peptide" evidence="1">
    <location>
        <begin position="1"/>
        <end position="20"/>
    </location>
</feature>
<keyword evidence="1" id="KW-0732">Signal</keyword>
<dbReference type="InterPro" id="IPR012674">
    <property type="entry name" value="Calycin"/>
</dbReference>
<reference evidence="2 3" key="1">
    <citation type="journal article" date="2023" name="Arcadia Sci">
        <title>De novo assembly of a long-read Amblyomma americanum tick genome.</title>
        <authorList>
            <person name="Chou S."/>
            <person name="Poskanzer K.E."/>
            <person name="Rollins M."/>
            <person name="Thuy-Boun P.S."/>
        </authorList>
    </citation>
    <scope>NUCLEOTIDE SEQUENCE [LARGE SCALE GENOMIC DNA]</scope>
    <source>
        <strain evidence="2">F_SG_1</strain>
        <tissue evidence="2">Salivary glands</tissue>
    </source>
</reference>
<dbReference type="GO" id="GO:0030682">
    <property type="term" value="P:symbiont-mediated perturbation of host defenses"/>
    <property type="evidence" value="ECO:0007669"/>
    <property type="project" value="InterPro"/>
</dbReference>
<protein>
    <recommendedName>
        <fullName evidence="4">Lipocal-1 1</fullName>
    </recommendedName>
</protein>